<dbReference type="EMBL" id="CAJVPM010049493">
    <property type="protein sequence ID" value="CAG8725164.1"/>
    <property type="molecule type" value="Genomic_DNA"/>
</dbReference>
<comment type="caution">
    <text evidence="1">The sequence shown here is derived from an EMBL/GenBank/DDBJ whole genome shotgun (WGS) entry which is preliminary data.</text>
</comment>
<dbReference type="Proteomes" id="UP000789860">
    <property type="component" value="Unassembled WGS sequence"/>
</dbReference>
<gene>
    <name evidence="1" type="ORF">SCALOS_LOCUS11394</name>
</gene>
<reference evidence="1" key="1">
    <citation type="submission" date="2021-06" db="EMBL/GenBank/DDBJ databases">
        <authorList>
            <person name="Kallberg Y."/>
            <person name="Tangrot J."/>
            <person name="Rosling A."/>
        </authorList>
    </citation>
    <scope>NUCLEOTIDE SEQUENCE</scope>
    <source>
        <strain evidence="1">AU212A</strain>
    </source>
</reference>
<name>A0ACA9PVZ6_9GLOM</name>
<protein>
    <submittedName>
        <fullName evidence="1">5409_t:CDS:1</fullName>
    </submittedName>
</protein>
<feature type="non-terminal residue" evidence="1">
    <location>
        <position position="1"/>
    </location>
</feature>
<evidence type="ECO:0000313" key="2">
    <source>
        <dbReference type="Proteomes" id="UP000789860"/>
    </source>
</evidence>
<sequence>VYNGSLKDITWYMIAGNHDWYSNVIAQVDYFWDFNSKFFLPALYYVRE</sequence>
<proteinExistence type="predicted"/>
<accession>A0ACA9PVZ6</accession>
<feature type="non-terminal residue" evidence="1">
    <location>
        <position position="48"/>
    </location>
</feature>
<keyword evidence="2" id="KW-1185">Reference proteome</keyword>
<organism evidence="1 2">
    <name type="scientific">Scutellospora calospora</name>
    <dbReference type="NCBI Taxonomy" id="85575"/>
    <lineage>
        <taxon>Eukaryota</taxon>
        <taxon>Fungi</taxon>
        <taxon>Fungi incertae sedis</taxon>
        <taxon>Mucoromycota</taxon>
        <taxon>Glomeromycotina</taxon>
        <taxon>Glomeromycetes</taxon>
        <taxon>Diversisporales</taxon>
        <taxon>Gigasporaceae</taxon>
        <taxon>Scutellospora</taxon>
    </lineage>
</organism>
<evidence type="ECO:0000313" key="1">
    <source>
        <dbReference type="EMBL" id="CAG8725164.1"/>
    </source>
</evidence>